<feature type="compositionally biased region" description="Low complexity" evidence="1">
    <location>
        <begin position="433"/>
        <end position="451"/>
    </location>
</feature>
<dbReference type="Proteomes" id="UP000550501">
    <property type="component" value="Unassembled WGS sequence"/>
</dbReference>
<dbReference type="AlphaFoldDB" id="A0A839QDA3"/>
<evidence type="ECO:0000313" key="4">
    <source>
        <dbReference type="EMBL" id="MBB2993587.1"/>
    </source>
</evidence>
<feature type="region of interest" description="Disordered" evidence="1">
    <location>
        <begin position="344"/>
        <end position="451"/>
    </location>
</feature>
<reference evidence="4 5" key="1">
    <citation type="submission" date="2020-08" db="EMBL/GenBank/DDBJ databases">
        <title>The Agave Microbiome: Exploring the role of microbial communities in plant adaptations to desert environments.</title>
        <authorList>
            <person name="Partida-Martinez L.P."/>
        </authorList>
    </citation>
    <scope>NUCLEOTIDE SEQUENCE [LARGE SCALE GENOMIC DNA]</scope>
    <source>
        <strain evidence="4 5">AT2.18</strain>
    </source>
</reference>
<gene>
    <name evidence="4" type="ORF">FHR72_005097</name>
</gene>
<name>A0A839QDA3_MYCIR</name>
<evidence type="ECO:0000313" key="5">
    <source>
        <dbReference type="Proteomes" id="UP000550501"/>
    </source>
</evidence>
<organism evidence="4 5">
    <name type="scientific">Mycolicibacterium iranicum</name>
    <name type="common">Mycobacterium iranicum</name>
    <dbReference type="NCBI Taxonomy" id="912594"/>
    <lineage>
        <taxon>Bacteria</taxon>
        <taxon>Bacillati</taxon>
        <taxon>Actinomycetota</taxon>
        <taxon>Actinomycetes</taxon>
        <taxon>Mycobacteriales</taxon>
        <taxon>Mycobacteriaceae</taxon>
        <taxon>Mycolicibacterium</taxon>
    </lineage>
</organism>
<feature type="compositionally biased region" description="Low complexity" evidence="1">
    <location>
        <begin position="397"/>
        <end position="422"/>
    </location>
</feature>
<feature type="domain" description="PE-PPE" evidence="3">
    <location>
        <begin position="62"/>
        <end position="283"/>
    </location>
</feature>
<evidence type="ECO:0000256" key="2">
    <source>
        <dbReference type="SAM" id="SignalP"/>
    </source>
</evidence>
<comment type="caution">
    <text evidence="4">The sequence shown here is derived from an EMBL/GenBank/DDBJ whole genome shotgun (WGS) entry which is preliminary data.</text>
</comment>
<dbReference type="InterPro" id="IPR029058">
    <property type="entry name" value="AB_hydrolase_fold"/>
</dbReference>
<keyword evidence="2" id="KW-0732">Signal</keyword>
<proteinExistence type="predicted"/>
<feature type="signal peptide" evidence="2">
    <location>
        <begin position="1"/>
        <end position="22"/>
    </location>
</feature>
<evidence type="ECO:0000256" key="1">
    <source>
        <dbReference type="SAM" id="MobiDB-lite"/>
    </source>
</evidence>
<evidence type="ECO:0000259" key="3">
    <source>
        <dbReference type="Pfam" id="PF08237"/>
    </source>
</evidence>
<dbReference type="RefSeq" id="WP_183473933.1">
    <property type="nucleotide sequence ID" value="NZ_JACHVU010000019.1"/>
</dbReference>
<dbReference type="Gene3D" id="3.40.50.1820">
    <property type="entry name" value="alpha/beta hydrolase"/>
    <property type="match status" value="1"/>
</dbReference>
<dbReference type="Pfam" id="PF08237">
    <property type="entry name" value="PE-PPE"/>
    <property type="match status" value="1"/>
</dbReference>
<sequence>MGISLRKSGLMCGTAFATAALALTTATTGGAASSALIIGGISTPSMSDVIMAPLLGGAFKDQQRVSVNWPAQAGPMTGKGDLTLGASIAQGETNLNTQINSALGRLAKDAKGNYLPGEKVTVVGLSAGSLVVDEVLRDLAASSNAPGKDQITFVMVADSSRQKLIDDARYNSKFDYTYRPAPETKYDVIVVTGEYDGMADFPDRWWNTLAIMNAVAGSLFVHVPVMYADLSKVPAKNIDVDVNSQGGTTTHYLVPTEKLPLVRMFPSLASREAELKAKIDKGYSRNDVVTAKVASKSLVSAVPVALAAPAPVTATVVKPVAPVAPTATVSARVASAQPVAAAAAEVPSSASASLRAAKVDETDKTAKAEEPAKTVEATKPDSKPADDTAAGEDEAASDAAVADTKTADSNSNAAGAGGSDAKSTGDDQDGADADAAGAANDGASASSESSE</sequence>
<feature type="chain" id="PRO_5039698171" description="PE-PPE domain-containing protein" evidence="2">
    <location>
        <begin position="23"/>
        <end position="451"/>
    </location>
</feature>
<feature type="compositionally biased region" description="Low complexity" evidence="1">
    <location>
        <begin position="344"/>
        <end position="353"/>
    </location>
</feature>
<accession>A0A839QDA3</accession>
<dbReference type="EMBL" id="JACHVU010000019">
    <property type="protein sequence ID" value="MBB2993587.1"/>
    <property type="molecule type" value="Genomic_DNA"/>
</dbReference>
<keyword evidence="5" id="KW-1185">Reference proteome</keyword>
<feature type="compositionally biased region" description="Basic and acidic residues" evidence="1">
    <location>
        <begin position="357"/>
        <end position="386"/>
    </location>
</feature>
<protein>
    <recommendedName>
        <fullName evidence="3">PE-PPE domain-containing protein</fullName>
    </recommendedName>
</protein>
<dbReference type="InterPro" id="IPR013228">
    <property type="entry name" value="PE-PPE_C"/>
</dbReference>